<keyword evidence="2" id="KW-1185">Reference proteome</keyword>
<comment type="caution">
    <text evidence="1">The sequence shown here is derived from an EMBL/GenBank/DDBJ whole genome shotgun (WGS) entry which is preliminary data.</text>
</comment>
<dbReference type="EMBL" id="QHCV01000022">
    <property type="protein sequence ID" value="RAV32439.1"/>
    <property type="molecule type" value="Genomic_DNA"/>
</dbReference>
<gene>
    <name evidence="1" type="ORF">DLJ54_03275</name>
</gene>
<dbReference type="Proteomes" id="UP000251577">
    <property type="component" value="Unassembled WGS sequence"/>
</dbReference>
<proteinExistence type="predicted"/>
<evidence type="ECO:0000313" key="2">
    <source>
        <dbReference type="Proteomes" id="UP000251577"/>
    </source>
</evidence>
<reference evidence="1 2" key="1">
    <citation type="journal article" date="2018" name="Syst. Appl. Microbiol.">
        <title>Corynebacterium heidelbergense sp. nov., isolated from the preen glands of Egyptian geese (Alopochen aegyptiacus).</title>
        <authorList>
            <person name="Braun M.S."/>
            <person name="Wang E."/>
            <person name="Zimmermann S."/>
            <person name="Wink M."/>
        </authorList>
    </citation>
    <scope>NUCLEOTIDE SEQUENCE [LARGE SCALE GENOMIC DNA]</scope>
    <source>
        <strain evidence="1 2">647</strain>
    </source>
</reference>
<evidence type="ECO:0000313" key="1">
    <source>
        <dbReference type="EMBL" id="RAV32439.1"/>
    </source>
</evidence>
<organism evidence="1 2">
    <name type="scientific">Corynebacterium heidelbergense</name>
    <dbReference type="NCBI Taxonomy" id="2055947"/>
    <lineage>
        <taxon>Bacteria</taxon>
        <taxon>Bacillati</taxon>
        <taxon>Actinomycetota</taxon>
        <taxon>Actinomycetes</taxon>
        <taxon>Mycobacteriales</taxon>
        <taxon>Corynebacteriaceae</taxon>
        <taxon>Corynebacterium</taxon>
    </lineage>
</organism>
<protein>
    <submittedName>
        <fullName evidence="1">Uncharacterized protein</fullName>
    </submittedName>
</protein>
<dbReference type="AlphaFoldDB" id="A0A364V729"/>
<name>A0A364V729_9CORY</name>
<sequence length="83" mass="9288">MPSIDIAGAALLAEDLEVLGAFTTETSARNRLEQRRLENTTRFADPSELVHHRVEEKVYDFAPPLIGDEYSLMTADVVTWLAL</sequence>
<accession>A0A364V729</accession>